<evidence type="ECO:0000256" key="2">
    <source>
        <dbReference type="ARBA" id="ARBA00022741"/>
    </source>
</evidence>
<evidence type="ECO:0000256" key="1">
    <source>
        <dbReference type="ARBA" id="ARBA00005429"/>
    </source>
</evidence>
<dbReference type="PROSITE" id="PS51716">
    <property type="entry name" value="G_IRG"/>
    <property type="match status" value="1"/>
</dbReference>
<protein>
    <recommendedName>
        <fullName evidence="6">IRG-type G domain-containing protein</fullName>
    </recommendedName>
</protein>
<keyword evidence="8" id="KW-1185">Reference proteome</keyword>
<dbReference type="SUPFAM" id="SSF52540">
    <property type="entry name" value="P-loop containing nucleoside triphosphate hydrolases"/>
    <property type="match status" value="1"/>
</dbReference>
<evidence type="ECO:0000313" key="8">
    <source>
        <dbReference type="Proteomes" id="UP000507470"/>
    </source>
</evidence>
<feature type="compositionally biased region" description="Basic and acidic residues" evidence="5">
    <location>
        <begin position="75"/>
        <end position="105"/>
    </location>
</feature>
<sequence length="526" mass="59387">MSTQRSGETSCLGHIDGKQCRTVLSKDTKFCSNCGTRNPAKIAADDQVKSADTNQSEQEKATVYACSSGNIQGTDKSKSDQKRSTEDESASDKDKDKSADTKQIEKPTVYGSASGEEITDSDEVAVGEDNDKIFKTTSADLQKLEDEISTDKSIGSIEKDVFQILREKGPEATIEYITDTIDSWKKTTVKIAVAGKSAVGKSAFINAIRGINKTDKGYATEGLGDTTMEVQEFPHPKNKQIIYCDLPGYGTVTIRREEFLEKVKLLEFDMFLIFVYPVPTEDDDWLVKQLIKAGRQFCYVRAKLDRDIKNAKKIGIKEENVIEEIKKKVHHTTENMPSSKRVEVFCISNKNMSIGEIQDLIIFMKGKIPTLKFEAVLFSLSAFVDEVINIKYNILKERIFFVSFEIALNMHIVHPDAITSPAFGEIILYFETLCLNKDFHSIIPNLKHPFTVQHIQNTLLIELKDKIGGGFRQFVPFYNIYVSHQACSQFFTQLLDELKEDYHTVHHYLTNETIPKITVLTEDILQ</sequence>
<feature type="domain" description="IRG-type G" evidence="6">
    <location>
        <begin position="187"/>
        <end position="367"/>
    </location>
</feature>
<dbReference type="GO" id="GO:0016020">
    <property type="term" value="C:membrane"/>
    <property type="evidence" value="ECO:0007669"/>
    <property type="project" value="InterPro"/>
</dbReference>
<dbReference type="PANTHER" id="PTHR32341:SF10">
    <property type="entry name" value="INTERFERON-INDUCIBLE GTPASE 5"/>
    <property type="match status" value="1"/>
</dbReference>
<feature type="region of interest" description="Disordered" evidence="5">
    <location>
        <begin position="33"/>
        <end position="125"/>
    </location>
</feature>
<dbReference type="Proteomes" id="UP000507470">
    <property type="component" value="Unassembled WGS sequence"/>
</dbReference>
<comment type="similarity">
    <text evidence="1">Belongs to the TRAFAC class dynamin-like GTPase superfamily. IRG family.</text>
</comment>
<gene>
    <name evidence="7" type="ORF">MCOR_34785</name>
</gene>
<dbReference type="OrthoDB" id="422720at2759"/>
<proteinExistence type="inferred from homology"/>
<keyword evidence="3" id="KW-0378">Hydrolase</keyword>
<reference evidence="7 8" key="1">
    <citation type="submission" date="2020-06" db="EMBL/GenBank/DDBJ databases">
        <authorList>
            <person name="Li R."/>
            <person name="Bekaert M."/>
        </authorList>
    </citation>
    <scope>NUCLEOTIDE SEQUENCE [LARGE SCALE GENOMIC DNA]</scope>
    <source>
        <strain evidence="8">wild</strain>
    </source>
</reference>
<evidence type="ECO:0000259" key="6">
    <source>
        <dbReference type="PROSITE" id="PS51716"/>
    </source>
</evidence>
<dbReference type="Gene3D" id="3.40.50.300">
    <property type="entry name" value="P-loop containing nucleotide triphosphate hydrolases"/>
    <property type="match status" value="1"/>
</dbReference>
<dbReference type="Pfam" id="PF05049">
    <property type="entry name" value="IIGP"/>
    <property type="match status" value="1"/>
</dbReference>
<accession>A0A6J8D0D9</accession>
<dbReference type="InterPro" id="IPR007743">
    <property type="entry name" value="Immunity-related_GTPase-like"/>
</dbReference>
<dbReference type="InterPro" id="IPR030385">
    <property type="entry name" value="G_IRG_dom"/>
</dbReference>
<name>A0A6J8D0D9_MYTCO</name>
<dbReference type="EMBL" id="CACVKT020006264">
    <property type="protein sequence ID" value="CAC5400620.1"/>
    <property type="molecule type" value="Genomic_DNA"/>
</dbReference>
<keyword evidence="4" id="KW-0342">GTP-binding</keyword>
<feature type="compositionally biased region" description="Polar residues" evidence="5">
    <location>
        <begin position="65"/>
        <end position="74"/>
    </location>
</feature>
<dbReference type="InterPro" id="IPR027417">
    <property type="entry name" value="P-loop_NTPase"/>
</dbReference>
<evidence type="ECO:0000256" key="5">
    <source>
        <dbReference type="SAM" id="MobiDB-lite"/>
    </source>
</evidence>
<evidence type="ECO:0000313" key="7">
    <source>
        <dbReference type="EMBL" id="CAC5400620.1"/>
    </source>
</evidence>
<dbReference type="GO" id="GO:0005525">
    <property type="term" value="F:GTP binding"/>
    <property type="evidence" value="ECO:0007669"/>
    <property type="project" value="UniProtKB-KW"/>
</dbReference>
<dbReference type="AlphaFoldDB" id="A0A6J8D0D9"/>
<dbReference type="GO" id="GO:0016787">
    <property type="term" value="F:hydrolase activity"/>
    <property type="evidence" value="ECO:0007669"/>
    <property type="project" value="UniProtKB-KW"/>
</dbReference>
<evidence type="ECO:0000256" key="3">
    <source>
        <dbReference type="ARBA" id="ARBA00022801"/>
    </source>
</evidence>
<organism evidence="7 8">
    <name type="scientific">Mytilus coruscus</name>
    <name type="common">Sea mussel</name>
    <dbReference type="NCBI Taxonomy" id="42192"/>
    <lineage>
        <taxon>Eukaryota</taxon>
        <taxon>Metazoa</taxon>
        <taxon>Spiralia</taxon>
        <taxon>Lophotrochozoa</taxon>
        <taxon>Mollusca</taxon>
        <taxon>Bivalvia</taxon>
        <taxon>Autobranchia</taxon>
        <taxon>Pteriomorphia</taxon>
        <taxon>Mytilida</taxon>
        <taxon>Mytiloidea</taxon>
        <taxon>Mytilidae</taxon>
        <taxon>Mytilinae</taxon>
        <taxon>Mytilus</taxon>
    </lineage>
</organism>
<keyword evidence="2" id="KW-0547">Nucleotide-binding</keyword>
<dbReference type="InterPro" id="IPR051515">
    <property type="entry name" value="IRG"/>
</dbReference>
<dbReference type="PANTHER" id="PTHR32341">
    <property type="entry name" value="INTERFERON-INDUCIBLE GTPASE"/>
    <property type="match status" value="1"/>
</dbReference>
<evidence type="ECO:0000256" key="4">
    <source>
        <dbReference type="ARBA" id="ARBA00023134"/>
    </source>
</evidence>